<reference evidence="9" key="1">
    <citation type="submission" date="2025-08" db="UniProtKB">
        <authorList>
            <consortium name="Ensembl"/>
        </authorList>
    </citation>
    <scope>IDENTIFICATION</scope>
</reference>
<accession>A0A3B3SZ92</accession>
<name>A0A3B3SZ92_9TELE</name>
<comment type="similarity">
    <text evidence="2">Belongs to the endoribonuclease YbeY family.</text>
</comment>
<evidence type="ECO:0000256" key="2">
    <source>
        <dbReference type="ARBA" id="ARBA00010875"/>
    </source>
</evidence>
<dbReference type="GO" id="GO:0004519">
    <property type="term" value="F:endonuclease activity"/>
    <property type="evidence" value="ECO:0007669"/>
    <property type="project" value="UniProtKB-KW"/>
</dbReference>
<protein>
    <submittedName>
        <fullName evidence="9">YbeY metalloendoribonuclease</fullName>
    </submittedName>
</protein>
<dbReference type="GO" id="GO:0046872">
    <property type="term" value="F:metal ion binding"/>
    <property type="evidence" value="ECO:0007669"/>
    <property type="project" value="UniProtKB-KW"/>
</dbReference>
<evidence type="ECO:0000313" key="9">
    <source>
        <dbReference type="Ensembl" id="ENSPKIP00000036097.1"/>
    </source>
</evidence>
<evidence type="ECO:0000256" key="8">
    <source>
        <dbReference type="SAM" id="MobiDB-lite"/>
    </source>
</evidence>
<dbReference type="Proteomes" id="UP000261540">
    <property type="component" value="Unplaced"/>
</dbReference>
<dbReference type="GO" id="GO:0006364">
    <property type="term" value="P:rRNA processing"/>
    <property type="evidence" value="ECO:0007669"/>
    <property type="project" value="InterPro"/>
</dbReference>
<dbReference type="PANTHER" id="PTHR46986:SF1">
    <property type="entry name" value="ENDORIBONUCLEASE YBEY, CHLOROPLASTIC"/>
    <property type="match status" value="1"/>
</dbReference>
<reference evidence="9" key="2">
    <citation type="submission" date="2025-09" db="UniProtKB">
        <authorList>
            <consortium name="Ensembl"/>
        </authorList>
    </citation>
    <scope>IDENTIFICATION</scope>
</reference>
<dbReference type="Ensembl" id="ENSPKIT00000017037.1">
    <property type="protein sequence ID" value="ENSPKIP00000036097.1"/>
    <property type="gene ID" value="ENSPKIG00000014793.1"/>
</dbReference>
<evidence type="ECO:0000256" key="6">
    <source>
        <dbReference type="ARBA" id="ARBA00022801"/>
    </source>
</evidence>
<evidence type="ECO:0000256" key="4">
    <source>
        <dbReference type="ARBA" id="ARBA00022723"/>
    </source>
</evidence>
<dbReference type="SUPFAM" id="SSF55486">
    <property type="entry name" value="Metalloproteases ('zincins'), catalytic domain"/>
    <property type="match status" value="1"/>
</dbReference>
<dbReference type="PANTHER" id="PTHR46986">
    <property type="entry name" value="ENDORIBONUCLEASE YBEY, CHLOROPLASTIC"/>
    <property type="match status" value="1"/>
</dbReference>
<dbReference type="GO" id="GO:0004222">
    <property type="term" value="F:metalloendopeptidase activity"/>
    <property type="evidence" value="ECO:0007669"/>
    <property type="project" value="InterPro"/>
</dbReference>
<dbReference type="InterPro" id="IPR002036">
    <property type="entry name" value="YbeY"/>
</dbReference>
<organism evidence="9 10">
    <name type="scientific">Paramormyrops kingsleyae</name>
    <dbReference type="NCBI Taxonomy" id="1676925"/>
    <lineage>
        <taxon>Eukaryota</taxon>
        <taxon>Metazoa</taxon>
        <taxon>Chordata</taxon>
        <taxon>Craniata</taxon>
        <taxon>Vertebrata</taxon>
        <taxon>Euteleostomi</taxon>
        <taxon>Actinopterygii</taxon>
        <taxon>Neopterygii</taxon>
        <taxon>Teleostei</taxon>
        <taxon>Osteoglossocephala</taxon>
        <taxon>Osteoglossomorpha</taxon>
        <taxon>Osteoglossiformes</taxon>
        <taxon>Mormyridae</taxon>
        <taxon>Paramormyrops</taxon>
    </lineage>
</organism>
<keyword evidence="5" id="KW-0255">Endonuclease</keyword>
<evidence type="ECO:0000256" key="1">
    <source>
        <dbReference type="ARBA" id="ARBA00001947"/>
    </source>
</evidence>
<keyword evidence="7" id="KW-0862">Zinc</keyword>
<dbReference type="Gene3D" id="3.40.390.30">
    <property type="entry name" value="Metalloproteases ('zincins'), catalytic domain"/>
    <property type="match status" value="1"/>
</dbReference>
<dbReference type="STRING" id="1676925.ENSPKIP00000036097"/>
<evidence type="ECO:0000256" key="5">
    <source>
        <dbReference type="ARBA" id="ARBA00022759"/>
    </source>
</evidence>
<dbReference type="InterPro" id="IPR020549">
    <property type="entry name" value="YbeY_CS"/>
</dbReference>
<feature type="compositionally biased region" description="Low complexity" evidence="8">
    <location>
        <begin position="187"/>
        <end position="200"/>
    </location>
</feature>
<dbReference type="Pfam" id="PF02130">
    <property type="entry name" value="YbeY"/>
    <property type="match status" value="1"/>
</dbReference>
<keyword evidence="3" id="KW-0540">Nuclease</keyword>
<dbReference type="NCBIfam" id="TIGR00043">
    <property type="entry name" value="rRNA maturation RNase YbeY"/>
    <property type="match status" value="1"/>
</dbReference>
<sequence>MSLLIRNLQSAVPLSRACLRRDTEVLRRILGIQRFDLGLVCVDNRRIQRINRTYRSADKPTDVLSFPFYEDLQDGKLPSNLTNDDLNLGDIFLGVELIMQQCNGSPVDFQSTITIVTTHGICHLLGYKHDTEEEWIKVCPPVPIPPSTHPPALVPPLAHPPVPVSPLTRLPVPPRPAGPHAVTQSVALGPGPHPALRAARGGAGGDA</sequence>
<keyword evidence="6" id="KW-0378">Hydrolase</keyword>
<dbReference type="GeneTree" id="ENSGT00950000183170"/>
<dbReference type="AlphaFoldDB" id="A0A3B3SZ92"/>
<dbReference type="InterPro" id="IPR023091">
    <property type="entry name" value="MetalPrtase_cat_dom_sf_prd"/>
</dbReference>
<comment type="cofactor">
    <cofactor evidence="1">
        <name>Zn(2+)</name>
        <dbReference type="ChEBI" id="CHEBI:29105"/>
    </cofactor>
</comment>
<evidence type="ECO:0000256" key="3">
    <source>
        <dbReference type="ARBA" id="ARBA00022722"/>
    </source>
</evidence>
<keyword evidence="4" id="KW-0479">Metal-binding</keyword>
<proteinExistence type="inferred from homology"/>
<keyword evidence="10" id="KW-1185">Reference proteome</keyword>
<evidence type="ECO:0000256" key="7">
    <source>
        <dbReference type="ARBA" id="ARBA00022833"/>
    </source>
</evidence>
<evidence type="ECO:0000313" key="10">
    <source>
        <dbReference type="Proteomes" id="UP000261540"/>
    </source>
</evidence>
<dbReference type="PROSITE" id="PS01306">
    <property type="entry name" value="UPF0054"/>
    <property type="match status" value="1"/>
</dbReference>
<feature type="region of interest" description="Disordered" evidence="8">
    <location>
        <begin position="169"/>
        <end position="207"/>
    </location>
</feature>
<dbReference type="HAMAP" id="MF_00009">
    <property type="entry name" value="Endoribonucl_YbeY"/>
    <property type="match status" value="1"/>
</dbReference>